<dbReference type="Pfam" id="PF26002">
    <property type="entry name" value="Beta-barrel_AprE"/>
    <property type="match status" value="1"/>
</dbReference>
<comment type="subcellular location">
    <subcellularLocation>
        <location evidence="1 9">Cell inner membrane</location>
        <topology evidence="1 9">Single-pass membrane protein</topology>
    </subcellularLocation>
</comment>
<keyword evidence="8" id="KW-0472">Membrane</keyword>
<keyword evidence="6" id="KW-0812">Transmembrane</keyword>
<dbReference type="Proteomes" id="UP001549036">
    <property type="component" value="Unassembled WGS sequence"/>
</dbReference>
<dbReference type="Pfam" id="PF25994">
    <property type="entry name" value="HH_AprE"/>
    <property type="match status" value="1"/>
</dbReference>
<evidence type="ECO:0000313" key="13">
    <source>
        <dbReference type="EMBL" id="MET3593955.1"/>
    </source>
</evidence>
<evidence type="ECO:0000313" key="14">
    <source>
        <dbReference type="Proteomes" id="UP001549036"/>
    </source>
</evidence>
<comment type="similarity">
    <text evidence="2 9">Belongs to the membrane fusion protein (MFP) (TC 8.A.1) family.</text>
</comment>
<dbReference type="InterPro" id="IPR050739">
    <property type="entry name" value="MFP"/>
</dbReference>
<name>A0ABV2HTM9_9HYPH</name>
<keyword evidence="5 9" id="KW-0997">Cell inner membrane</keyword>
<dbReference type="PRINTS" id="PR01490">
    <property type="entry name" value="RTXTOXIND"/>
</dbReference>
<keyword evidence="3 9" id="KW-0813">Transport</keyword>
<evidence type="ECO:0000256" key="4">
    <source>
        <dbReference type="ARBA" id="ARBA00022475"/>
    </source>
</evidence>
<evidence type="ECO:0000256" key="9">
    <source>
        <dbReference type="RuleBase" id="RU365093"/>
    </source>
</evidence>
<dbReference type="InterPro" id="IPR058781">
    <property type="entry name" value="HH_AprE-like"/>
</dbReference>
<dbReference type="Gene3D" id="2.40.30.170">
    <property type="match status" value="1"/>
</dbReference>
<evidence type="ECO:0000256" key="6">
    <source>
        <dbReference type="ARBA" id="ARBA00022692"/>
    </source>
</evidence>
<dbReference type="EMBL" id="JBEPLM010000005">
    <property type="protein sequence ID" value="MET3593955.1"/>
    <property type="molecule type" value="Genomic_DNA"/>
</dbReference>
<reference evidence="13 14" key="1">
    <citation type="submission" date="2024-06" db="EMBL/GenBank/DDBJ databases">
        <title>Genomic Encyclopedia of Type Strains, Phase IV (KMG-IV): sequencing the most valuable type-strain genomes for metagenomic binning, comparative biology and taxonomic classification.</title>
        <authorList>
            <person name="Goeker M."/>
        </authorList>
    </citation>
    <scope>NUCLEOTIDE SEQUENCE [LARGE SCALE GENOMIC DNA]</scope>
    <source>
        <strain evidence="13 14">DSM 29846</strain>
    </source>
</reference>
<evidence type="ECO:0000256" key="7">
    <source>
        <dbReference type="ARBA" id="ARBA00022989"/>
    </source>
</evidence>
<feature type="coiled-coil region" evidence="10">
    <location>
        <begin position="94"/>
        <end position="121"/>
    </location>
</feature>
<evidence type="ECO:0000259" key="12">
    <source>
        <dbReference type="Pfam" id="PF26002"/>
    </source>
</evidence>
<evidence type="ECO:0000256" key="10">
    <source>
        <dbReference type="SAM" id="Coils"/>
    </source>
</evidence>
<dbReference type="SUPFAM" id="SSF111369">
    <property type="entry name" value="HlyD-like secretion proteins"/>
    <property type="match status" value="1"/>
</dbReference>
<keyword evidence="14" id="KW-1185">Reference proteome</keyword>
<evidence type="ECO:0000256" key="8">
    <source>
        <dbReference type="ARBA" id="ARBA00023136"/>
    </source>
</evidence>
<sequence>MKRPSSNRRSIRRNLLGGTTVVALLVGGVGVWAGTADISGAIISRGAVVVETSEKKVQHPTGGVVGKIFAHDGDRVRAGDVLVQLSDTIPRASLAYVTKNLDELYARKSRLEAERDGSERIVLAPELAARVNDPEIAATVASEQRLFDLRRVEVSGNKARLRERIEQLGKQIEGYSAQESAKAKEIKLINDELVDIRSLVEMKLTLKSKLTEYEREATRIEGERAQLASSMAQAKGAIAEVELQVLQLDKEFSSQTGSELRDVEAKIAEFEEKKVAAEDQLSRIDIRAPSSGTVHQSSIHTVGGVIGAGEPIMLIVPDTDTLTVEVKAAPQDIDQLSIGQRALLRFTAFNVRTTPETEGVVSMISADVTRDQHTNEVYYVVRITPGPKDLKKLGPVSLIPGMPVEAFIRTGDRKVFSYLMKPLTDQMMRAFRDQ</sequence>
<organism evidence="13 14">
    <name type="scientific">Mesorhizobium shonense</name>
    <dbReference type="NCBI Taxonomy" id="1209948"/>
    <lineage>
        <taxon>Bacteria</taxon>
        <taxon>Pseudomonadati</taxon>
        <taxon>Pseudomonadota</taxon>
        <taxon>Alphaproteobacteria</taxon>
        <taxon>Hyphomicrobiales</taxon>
        <taxon>Phyllobacteriaceae</taxon>
        <taxon>Mesorhizobium</taxon>
    </lineage>
</organism>
<protein>
    <recommendedName>
        <fullName evidence="9">Membrane fusion protein (MFP) family protein</fullName>
    </recommendedName>
</protein>
<dbReference type="InterPro" id="IPR010129">
    <property type="entry name" value="T1SS_HlyD"/>
</dbReference>
<feature type="coiled-coil region" evidence="10">
    <location>
        <begin position="151"/>
        <end position="287"/>
    </location>
</feature>
<keyword evidence="4 9" id="KW-1003">Cell membrane</keyword>
<keyword evidence="10" id="KW-0175">Coiled coil</keyword>
<keyword evidence="7" id="KW-1133">Transmembrane helix</keyword>
<comment type="caution">
    <text evidence="13">The sequence shown here is derived from an EMBL/GenBank/DDBJ whole genome shotgun (WGS) entry which is preliminary data.</text>
</comment>
<proteinExistence type="inferred from homology"/>
<dbReference type="PANTHER" id="PTHR30386:SF17">
    <property type="entry name" value="ALKALINE PROTEASE SECRETION PROTEIN APRE"/>
    <property type="match status" value="1"/>
</dbReference>
<feature type="domain" description="AprE-like long alpha-helical hairpin" evidence="11">
    <location>
        <begin position="91"/>
        <end position="280"/>
    </location>
</feature>
<feature type="domain" description="AprE-like beta-barrel" evidence="12">
    <location>
        <begin position="322"/>
        <end position="411"/>
    </location>
</feature>
<dbReference type="PANTHER" id="PTHR30386">
    <property type="entry name" value="MEMBRANE FUSION SUBUNIT OF EMRAB-TOLC MULTIDRUG EFFLUX PUMP"/>
    <property type="match status" value="1"/>
</dbReference>
<evidence type="ECO:0000256" key="3">
    <source>
        <dbReference type="ARBA" id="ARBA00022448"/>
    </source>
</evidence>
<evidence type="ECO:0000256" key="1">
    <source>
        <dbReference type="ARBA" id="ARBA00004377"/>
    </source>
</evidence>
<gene>
    <name evidence="13" type="ORF">ABID26_003357</name>
</gene>
<dbReference type="InterPro" id="IPR058982">
    <property type="entry name" value="Beta-barrel_AprE"/>
</dbReference>
<dbReference type="NCBIfam" id="TIGR01843">
    <property type="entry name" value="type_I_hlyD"/>
    <property type="match status" value="1"/>
</dbReference>
<evidence type="ECO:0000256" key="5">
    <source>
        <dbReference type="ARBA" id="ARBA00022519"/>
    </source>
</evidence>
<dbReference type="RefSeq" id="WP_126099064.1">
    <property type="nucleotide sequence ID" value="NZ_JBEPLM010000005.1"/>
</dbReference>
<evidence type="ECO:0000259" key="11">
    <source>
        <dbReference type="Pfam" id="PF25994"/>
    </source>
</evidence>
<accession>A0ABV2HTM9</accession>
<evidence type="ECO:0000256" key="2">
    <source>
        <dbReference type="ARBA" id="ARBA00009477"/>
    </source>
</evidence>